<dbReference type="EMBL" id="JAEUGD010000066">
    <property type="protein sequence ID" value="MBL6449296.1"/>
    <property type="molecule type" value="Genomic_DNA"/>
</dbReference>
<dbReference type="PANTHER" id="PTHR45947">
    <property type="entry name" value="SULFOQUINOVOSYL TRANSFERASE SQD2"/>
    <property type="match status" value="1"/>
</dbReference>
<dbReference type="AlphaFoldDB" id="A0A937KDM8"/>
<gene>
    <name evidence="2" type="ORF">JMN32_23500</name>
</gene>
<dbReference type="SUPFAM" id="SSF53756">
    <property type="entry name" value="UDP-Glycosyltransferase/glycogen phosphorylase"/>
    <property type="match status" value="1"/>
</dbReference>
<dbReference type="RefSeq" id="WP_202858825.1">
    <property type="nucleotide sequence ID" value="NZ_JAEUGD010000066.1"/>
</dbReference>
<dbReference type="Pfam" id="PF00534">
    <property type="entry name" value="Glycos_transf_1"/>
    <property type="match status" value="1"/>
</dbReference>
<dbReference type="PANTHER" id="PTHR45947:SF3">
    <property type="entry name" value="SULFOQUINOVOSYL TRANSFERASE SQD2"/>
    <property type="match status" value="1"/>
</dbReference>
<name>A0A937KDM8_9BACT</name>
<evidence type="ECO:0000313" key="2">
    <source>
        <dbReference type="EMBL" id="MBL6449296.1"/>
    </source>
</evidence>
<keyword evidence="3" id="KW-1185">Reference proteome</keyword>
<feature type="domain" description="Glycosyl transferase family 1" evidence="1">
    <location>
        <begin position="141"/>
        <end position="293"/>
    </location>
</feature>
<dbReference type="CDD" id="cd03801">
    <property type="entry name" value="GT4_PimA-like"/>
    <property type="match status" value="1"/>
</dbReference>
<organism evidence="2 3">
    <name type="scientific">Fulvivirga marina</name>
    <dbReference type="NCBI Taxonomy" id="2494733"/>
    <lineage>
        <taxon>Bacteria</taxon>
        <taxon>Pseudomonadati</taxon>
        <taxon>Bacteroidota</taxon>
        <taxon>Cytophagia</taxon>
        <taxon>Cytophagales</taxon>
        <taxon>Fulvivirgaceae</taxon>
        <taxon>Fulvivirga</taxon>
    </lineage>
</organism>
<comment type="caution">
    <text evidence="2">The sequence shown here is derived from an EMBL/GenBank/DDBJ whole genome shotgun (WGS) entry which is preliminary data.</text>
</comment>
<dbReference type="Proteomes" id="UP000614216">
    <property type="component" value="Unassembled WGS sequence"/>
</dbReference>
<dbReference type="GO" id="GO:0016757">
    <property type="term" value="F:glycosyltransferase activity"/>
    <property type="evidence" value="ECO:0007669"/>
    <property type="project" value="InterPro"/>
</dbReference>
<protein>
    <submittedName>
        <fullName evidence="2">Glycosyltransferase family 4 protein</fullName>
    </submittedName>
</protein>
<dbReference type="InterPro" id="IPR001296">
    <property type="entry name" value="Glyco_trans_1"/>
</dbReference>
<evidence type="ECO:0000313" key="3">
    <source>
        <dbReference type="Proteomes" id="UP000614216"/>
    </source>
</evidence>
<sequence length="486" mass="54650">MKKKIGITGGDKHAWVSVDRTRRFYIDALNQEFDLVFIENAQQLDENEIDLLLNFAGNIGWEVAGKVSCPIIYCAHGGAILNQDFLYKQLPNLRECDGIIVNCHSDVAIFESMCGEVRPNFYYLPLPVNEDLFNPMDQSLAKDVLGIPEDTVLIGHICRLLPQKNLHRFLHLFAAISKKLDNKQVKALVVGNFWVDYPILDYVTDAYPQYIEDLISELGIEDQVIMLPAKLSDEELLCCYNALDLLIHPTHSLDENFGYVPVEAMACGVPVIGSAYGGLKDTIKDGVTGFVMPTWVTSNGIRMDEAYGISKALEVLQASPEEKQSVRQACIQHAEEKFTYEQCANILVKFAQESMHHYKGSEARRILTNPDETPKLSGMSLPSTESGTHWGMYYSVVSHYVSKECPDFIPGTKVNPAYPWQYTADNHIKLNDPAWPAIYNLNGGKDLFERIGKEGLVYEEAIQEGVSIELINEWLKHGLLSLTKNH</sequence>
<reference evidence="2" key="1">
    <citation type="submission" date="2021-01" db="EMBL/GenBank/DDBJ databases">
        <title>Fulvivirga kasyanovii gen. nov., sp nov., a novel member of the phylum Bacteroidetes isolated from seawater in a mussel farm.</title>
        <authorList>
            <person name="Zhao L.-H."/>
            <person name="Wang Z.-J."/>
        </authorList>
    </citation>
    <scope>NUCLEOTIDE SEQUENCE</scope>
    <source>
        <strain evidence="2">29W222</strain>
    </source>
</reference>
<accession>A0A937KDM8</accession>
<evidence type="ECO:0000259" key="1">
    <source>
        <dbReference type="Pfam" id="PF00534"/>
    </source>
</evidence>
<proteinExistence type="predicted"/>
<dbReference type="InterPro" id="IPR050194">
    <property type="entry name" value="Glycosyltransferase_grp1"/>
</dbReference>
<dbReference type="Gene3D" id="3.40.50.2000">
    <property type="entry name" value="Glycogen Phosphorylase B"/>
    <property type="match status" value="1"/>
</dbReference>